<comment type="caution">
    <text evidence="4">The sequence shown here is derived from an EMBL/GenBank/DDBJ whole genome shotgun (WGS) entry which is preliminary data.</text>
</comment>
<accession>A0AAN9K145</accession>
<evidence type="ECO:0000313" key="5">
    <source>
        <dbReference type="Proteomes" id="UP001367508"/>
    </source>
</evidence>
<reference evidence="4 5" key="1">
    <citation type="submission" date="2024-01" db="EMBL/GenBank/DDBJ databases">
        <title>The genomes of 5 underutilized Papilionoideae crops provide insights into root nodulation and disease resistanc.</title>
        <authorList>
            <person name="Jiang F."/>
        </authorList>
    </citation>
    <scope>NUCLEOTIDE SEQUENCE [LARGE SCALE GENOMIC DNA]</scope>
    <source>
        <strain evidence="4">LVBAO_FW01</strain>
        <tissue evidence="4">Leaves</tissue>
    </source>
</reference>
<dbReference type="InterPro" id="IPR013937">
    <property type="entry name" value="Sorting_nexin_C"/>
</dbReference>
<dbReference type="Pfam" id="PF08628">
    <property type="entry name" value="Nexin_C"/>
    <property type="match status" value="1"/>
</dbReference>
<organism evidence="4 5">
    <name type="scientific">Canavalia gladiata</name>
    <name type="common">Sword bean</name>
    <name type="synonym">Dolichos gladiatus</name>
    <dbReference type="NCBI Taxonomy" id="3824"/>
    <lineage>
        <taxon>Eukaryota</taxon>
        <taxon>Viridiplantae</taxon>
        <taxon>Streptophyta</taxon>
        <taxon>Embryophyta</taxon>
        <taxon>Tracheophyta</taxon>
        <taxon>Spermatophyta</taxon>
        <taxon>Magnoliopsida</taxon>
        <taxon>eudicotyledons</taxon>
        <taxon>Gunneridae</taxon>
        <taxon>Pentapetalae</taxon>
        <taxon>rosids</taxon>
        <taxon>fabids</taxon>
        <taxon>Fabales</taxon>
        <taxon>Fabaceae</taxon>
        <taxon>Papilionoideae</taxon>
        <taxon>50 kb inversion clade</taxon>
        <taxon>NPAAA clade</taxon>
        <taxon>indigoferoid/millettioid clade</taxon>
        <taxon>Phaseoleae</taxon>
        <taxon>Canavalia</taxon>
    </lineage>
</organism>
<name>A0AAN9K145_CANGL</name>
<comment type="subcellular location">
    <subcellularLocation>
        <location evidence="1">Cytoplasm</location>
    </subcellularLocation>
</comment>
<dbReference type="Proteomes" id="UP001367508">
    <property type="component" value="Unassembled WGS sequence"/>
</dbReference>
<protein>
    <recommendedName>
        <fullName evidence="3">Sorting nexin C-terminal domain-containing protein</fullName>
    </recommendedName>
</protein>
<dbReference type="PANTHER" id="PTHR22999:SF42">
    <property type="entry name" value="SORTING NEXIN CARBOXY-TERMINAL PROTEIN"/>
    <property type="match status" value="1"/>
</dbReference>
<dbReference type="InterPro" id="IPR051837">
    <property type="entry name" value="SortingNexin/PXDomain-PKLike"/>
</dbReference>
<evidence type="ECO:0000256" key="1">
    <source>
        <dbReference type="ARBA" id="ARBA00004496"/>
    </source>
</evidence>
<dbReference type="EMBL" id="JAYMYQ010000010">
    <property type="protein sequence ID" value="KAK7308558.1"/>
    <property type="molecule type" value="Genomic_DNA"/>
</dbReference>
<dbReference type="PANTHER" id="PTHR22999">
    <property type="entry name" value="PX SERINE/THREONINE KINASE PXK"/>
    <property type="match status" value="1"/>
</dbReference>
<feature type="domain" description="Sorting nexin C-terminal" evidence="3">
    <location>
        <begin position="8"/>
        <end position="149"/>
    </location>
</feature>
<gene>
    <name evidence="4" type="ORF">VNO77_42175</name>
</gene>
<dbReference type="AlphaFoldDB" id="A0AAN9K145"/>
<evidence type="ECO:0000256" key="2">
    <source>
        <dbReference type="ARBA" id="ARBA00022490"/>
    </source>
</evidence>
<keyword evidence="2" id="KW-0963">Cytoplasm</keyword>
<evidence type="ECO:0000313" key="4">
    <source>
        <dbReference type="EMBL" id="KAK7308558.1"/>
    </source>
</evidence>
<sequence length="189" mass="21490">MLVPFCSCRRQVFWISKQILQLVMEDAIDDWLLSEINWLRREDTVALGIRWVQDILWPGGTFFLRVETPQVFIGGSVIDQKSLPTISESGESRMAKSLSGSFEQQLEAARRASDVKKLLFDGAPAALVGLIGQRQYKRCASDIYYFSQSSICVKQLAYAILELLLISVFPELRNVIMSVHENMHVHQPV</sequence>
<keyword evidence="5" id="KW-1185">Reference proteome</keyword>
<proteinExistence type="predicted"/>
<dbReference type="GO" id="GO:0005737">
    <property type="term" value="C:cytoplasm"/>
    <property type="evidence" value="ECO:0007669"/>
    <property type="project" value="UniProtKB-SubCell"/>
</dbReference>
<evidence type="ECO:0000259" key="3">
    <source>
        <dbReference type="Pfam" id="PF08628"/>
    </source>
</evidence>